<proteinExistence type="predicted"/>
<feature type="non-terminal residue" evidence="1">
    <location>
        <position position="32"/>
    </location>
</feature>
<organism evidence="1 2">
    <name type="scientific">Ficus carica</name>
    <name type="common">Common fig</name>
    <dbReference type="NCBI Taxonomy" id="3494"/>
    <lineage>
        <taxon>Eukaryota</taxon>
        <taxon>Viridiplantae</taxon>
        <taxon>Streptophyta</taxon>
        <taxon>Embryophyta</taxon>
        <taxon>Tracheophyta</taxon>
        <taxon>Spermatophyta</taxon>
        <taxon>Magnoliopsida</taxon>
        <taxon>eudicotyledons</taxon>
        <taxon>Gunneridae</taxon>
        <taxon>Pentapetalae</taxon>
        <taxon>rosids</taxon>
        <taxon>fabids</taxon>
        <taxon>Rosales</taxon>
        <taxon>Moraceae</taxon>
        <taxon>Ficeae</taxon>
        <taxon>Ficus</taxon>
    </lineage>
</organism>
<dbReference type="EMBL" id="BTGU01000019">
    <property type="protein sequence ID" value="GMN45060.1"/>
    <property type="molecule type" value="Genomic_DNA"/>
</dbReference>
<comment type="caution">
    <text evidence="1">The sequence shown here is derived from an EMBL/GenBank/DDBJ whole genome shotgun (WGS) entry which is preliminary data.</text>
</comment>
<evidence type="ECO:0000313" key="2">
    <source>
        <dbReference type="Proteomes" id="UP001187192"/>
    </source>
</evidence>
<sequence length="32" mass="3534">MPLPNHVILFQNIVCRAPATQSSSSSRPTFAY</sequence>
<dbReference type="Proteomes" id="UP001187192">
    <property type="component" value="Unassembled WGS sequence"/>
</dbReference>
<dbReference type="AlphaFoldDB" id="A0AA88A501"/>
<accession>A0AA88A501</accession>
<name>A0AA88A501_FICCA</name>
<evidence type="ECO:0000313" key="1">
    <source>
        <dbReference type="EMBL" id="GMN45060.1"/>
    </source>
</evidence>
<gene>
    <name evidence="1" type="ORF">TIFTF001_014255</name>
</gene>
<reference evidence="1" key="1">
    <citation type="submission" date="2023-07" db="EMBL/GenBank/DDBJ databases">
        <title>draft genome sequence of fig (Ficus carica).</title>
        <authorList>
            <person name="Takahashi T."/>
            <person name="Nishimura K."/>
        </authorList>
    </citation>
    <scope>NUCLEOTIDE SEQUENCE</scope>
</reference>
<keyword evidence="2" id="KW-1185">Reference proteome</keyword>
<protein>
    <submittedName>
        <fullName evidence="1">Uncharacterized protein</fullName>
    </submittedName>
</protein>